<comment type="subcellular location">
    <subcellularLocation>
        <location evidence="1 5 6">Nucleus</location>
    </subcellularLocation>
</comment>
<dbReference type="SUPFAM" id="SSF46689">
    <property type="entry name" value="Homeodomain-like"/>
    <property type="match status" value="1"/>
</dbReference>
<name>R7SI62_DICSQ</name>
<feature type="non-terminal residue" evidence="8">
    <location>
        <position position="1"/>
    </location>
</feature>
<evidence type="ECO:0000256" key="4">
    <source>
        <dbReference type="ARBA" id="ARBA00023242"/>
    </source>
</evidence>
<dbReference type="RefSeq" id="XP_007371416.1">
    <property type="nucleotide sequence ID" value="XM_007371354.1"/>
</dbReference>
<dbReference type="GO" id="GO:0005634">
    <property type="term" value="C:nucleus"/>
    <property type="evidence" value="ECO:0007669"/>
    <property type="project" value="UniProtKB-SubCell"/>
</dbReference>
<sequence>RKRSRVTPEQLAKLEELFAMDNSPTSARRKDIARQLGMDERQTQIWFQNRRAKAKLQLKLQARAVEKLEPPPESPPELASGFDVDIHGLIHEDADVTVFPCTDLTIGTWRRMASPRHDLIAYTCDAKRSLTWFIRSAGRSFKMEISYEHIAEARFSNVSPGVGSATFILDCPPTFYMEALADPALGEQSPRIWQCSGDWTEAMQGTTHLQHCLVGPAYQLSALVNSIVPAG</sequence>
<dbReference type="GO" id="GO:0000978">
    <property type="term" value="F:RNA polymerase II cis-regulatory region sequence-specific DNA binding"/>
    <property type="evidence" value="ECO:0007669"/>
    <property type="project" value="TreeGrafter"/>
</dbReference>
<evidence type="ECO:0000313" key="9">
    <source>
        <dbReference type="Proteomes" id="UP000053319"/>
    </source>
</evidence>
<dbReference type="GeneID" id="18841919"/>
<dbReference type="PRINTS" id="PR00031">
    <property type="entry name" value="HTHREPRESSR"/>
</dbReference>
<dbReference type="InterPro" id="IPR000047">
    <property type="entry name" value="HTH_motif"/>
</dbReference>
<gene>
    <name evidence="8" type="ORF">DICSQDRAFT_44553</name>
</gene>
<dbReference type="Gene3D" id="1.10.10.60">
    <property type="entry name" value="Homeodomain-like"/>
    <property type="match status" value="1"/>
</dbReference>
<dbReference type="GO" id="GO:0030154">
    <property type="term" value="P:cell differentiation"/>
    <property type="evidence" value="ECO:0007669"/>
    <property type="project" value="TreeGrafter"/>
</dbReference>
<accession>R7SI62</accession>
<dbReference type="PANTHER" id="PTHR24324">
    <property type="entry name" value="HOMEOBOX PROTEIN HHEX"/>
    <property type="match status" value="1"/>
</dbReference>
<evidence type="ECO:0000256" key="3">
    <source>
        <dbReference type="ARBA" id="ARBA00023155"/>
    </source>
</evidence>
<feature type="DNA-binding region" description="Homeobox" evidence="5">
    <location>
        <begin position="3"/>
        <end position="58"/>
    </location>
</feature>
<dbReference type="PANTHER" id="PTHR24324:SF5">
    <property type="entry name" value="HEMATOPOIETICALLY-EXPRESSED HOMEOBOX PROTEIN HHEX"/>
    <property type="match status" value="1"/>
</dbReference>
<organism evidence="8 9">
    <name type="scientific">Dichomitus squalens (strain LYAD-421)</name>
    <name type="common">Western red white-rot fungus</name>
    <dbReference type="NCBI Taxonomy" id="732165"/>
    <lineage>
        <taxon>Eukaryota</taxon>
        <taxon>Fungi</taxon>
        <taxon>Dikarya</taxon>
        <taxon>Basidiomycota</taxon>
        <taxon>Agaricomycotina</taxon>
        <taxon>Agaricomycetes</taxon>
        <taxon>Polyporales</taxon>
        <taxon>Polyporaceae</taxon>
        <taxon>Dichomitus</taxon>
    </lineage>
</organism>
<proteinExistence type="predicted"/>
<dbReference type="SMART" id="SM00389">
    <property type="entry name" value="HOX"/>
    <property type="match status" value="1"/>
</dbReference>
<feature type="non-terminal residue" evidence="8">
    <location>
        <position position="231"/>
    </location>
</feature>
<dbReference type="Pfam" id="PF24818">
    <property type="entry name" value="PH_TRF2_HOY1"/>
    <property type="match status" value="1"/>
</dbReference>
<keyword evidence="4 5" id="KW-0539">Nucleus</keyword>
<dbReference type="OrthoDB" id="6159439at2759"/>
<keyword evidence="3 5" id="KW-0371">Homeobox</keyword>
<reference evidence="8 9" key="1">
    <citation type="journal article" date="2012" name="Science">
        <title>The Paleozoic origin of enzymatic lignin decomposition reconstructed from 31 fungal genomes.</title>
        <authorList>
            <person name="Floudas D."/>
            <person name="Binder M."/>
            <person name="Riley R."/>
            <person name="Barry K."/>
            <person name="Blanchette R.A."/>
            <person name="Henrissat B."/>
            <person name="Martinez A.T."/>
            <person name="Otillar R."/>
            <person name="Spatafora J.W."/>
            <person name="Yadav J.S."/>
            <person name="Aerts A."/>
            <person name="Benoit I."/>
            <person name="Boyd A."/>
            <person name="Carlson A."/>
            <person name="Copeland A."/>
            <person name="Coutinho P.M."/>
            <person name="de Vries R.P."/>
            <person name="Ferreira P."/>
            <person name="Findley K."/>
            <person name="Foster B."/>
            <person name="Gaskell J."/>
            <person name="Glotzer D."/>
            <person name="Gorecki P."/>
            <person name="Heitman J."/>
            <person name="Hesse C."/>
            <person name="Hori C."/>
            <person name="Igarashi K."/>
            <person name="Jurgens J.A."/>
            <person name="Kallen N."/>
            <person name="Kersten P."/>
            <person name="Kohler A."/>
            <person name="Kuees U."/>
            <person name="Kumar T.K.A."/>
            <person name="Kuo A."/>
            <person name="LaButti K."/>
            <person name="Larrondo L.F."/>
            <person name="Lindquist E."/>
            <person name="Ling A."/>
            <person name="Lombard V."/>
            <person name="Lucas S."/>
            <person name="Lundell T."/>
            <person name="Martin R."/>
            <person name="McLaughlin D.J."/>
            <person name="Morgenstern I."/>
            <person name="Morin E."/>
            <person name="Murat C."/>
            <person name="Nagy L.G."/>
            <person name="Nolan M."/>
            <person name="Ohm R.A."/>
            <person name="Patyshakuliyeva A."/>
            <person name="Rokas A."/>
            <person name="Ruiz-Duenas F.J."/>
            <person name="Sabat G."/>
            <person name="Salamov A."/>
            <person name="Samejima M."/>
            <person name="Schmutz J."/>
            <person name="Slot J.C."/>
            <person name="St John F."/>
            <person name="Stenlid J."/>
            <person name="Sun H."/>
            <person name="Sun S."/>
            <person name="Syed K."/>
            <person name="Tsang A."/>
            <person name="Wiebenga A."/>
            <person name="Young D."/>
            <person name="Pisabarro A."/>
            <person name="Eastwood D.C."/>
            <person name="Martin F."/>
            <person name="Cullen D."/>
            <person name="Grigoriev I.V."/>
            <person name="Hibbett D.S."/>
        </authorList>
    </citation>
    <scope>NUCLEOTIDE SEQUENCE [LARGE SCALE GENOMIC DNA]</scope>
    <source>
        <strain evidence="8 9">LYAD-421 SS1</strain>
    </source>
</reference>
<protein>
    <submittedName>
        <fullName evidence="8">Homeobox-domain-containing protein</fullName>
    </submittedName>
</protein>
<keyword evidence="2 5" id="KW-0238">DNA-binding</keyword>
<dbReference type="GO" id="GO:0006357">
    <property type="term" value="P:regulation of transcription by RNA polymerase II"/>
    <property type="evidence" value="ECO:0007669"/>
    <property type="project" value="TreeGrafter"/>
</dbReference>
<dbReference type="HOGENOM" id="CLU_027076_1_0_1"/>
<dbReference type="PROSITE" id="PS50071">
    <property type="entry name" value="HOMEOBOX_2"/>
    <property type="match status" value="1"/>
</dbReference>
<evidence type="ECO:0000259" key="7">
    <source>
        <dbReference type="PROSITE" id="PS50071"/>
    </source>
</evidence>
<evidence type="ECO:0000313" key="8">
    <source>
        <dbReference type="EMBL" id="EJF55851.1"/>
    </source>
</evidence>
<dbReference type="Pfam" id="PF00046">
    <property type="entry name" value="Homeodomain"/>
    <property type="match status" value="1"/>
</dbReference>
<dbReference type="InterPro" id="IPR051000">
    <property type="entry name" value="Homeobox_DNA-bind_prot"/>
</dbReference>
<evidence type="ECO:0000256" key="2">
    <source>
        <dbReference type="ARBA" id="ARBA00023125"/>
    </source>
</evidence>
<evidence type="ECO:0000256" key="6">
    <source>
        <dbReference type="RuleBase" id="RU000682"/>
    </source>
</evidence>
<dbReference type="CDD" id="cd00086">
    <property type="entry name" value="homeodomain"/>
    <property type="match status" value="1"/>
</dbReference>
<dbReference type="AlphaFoldDB" id="R7SI62"/>
<evidence type="ECO:0000256" key="5">
    <source>
        <dbReference type="PROSITE-ProRule" id="PRU00108"/>
    </source>
</evidence>
<dbReference type="KEGG" id="dsq:DICSQDRAFT_44553"/>
<feature type="domain" description="Homeobox" evidence="7">
    <location>
        <begin position="1"/>
        <end position="57"/>
    </location>
</feature>
<dbReference type="Proteomes" id="UP000053319">
    <property type="component" value="Unassembled WGS sequence"/>
</dbReference>
<dbReference type="EMBL" id="JH719495">
    <property type="protein sequence ID" value="EJF55851.1"/>
    <property type="molecule type" value="Genomic_DNA"/>
</dbReference>
<dbReference type="InterPro" id="IPR001356">
    <property type="entry name" value="HD"/>
</dbReference>
<dbReference type="OMA" id="CEYLTIG"/>
<dbReference type="InterPro" id="IPR057939">
    <property type="entry name" value="TRF2_HOY1_PH"/>
</dbReference>
<evidence type="ECO:0000256" key="1">
    <source>
        <dbReference type="ARBA" id="ARBA00004123"/>
    </source>
</evidence>
<dbReference type="InterPro" id="IPR009057">
    <property type="entry name" value="Homeodomain-like_sf"/>
</dbReference>